<evidence type="ECO:0000259" key="8">
    <source>
        <dbReference type="PROSITE" id="PS50928"/>
    </source>
</evidence>
<dbReference type="PANTHER" id="PTHR43744">
    <property type="entry name" value="ABC TRANSPORTER PERMEASE PROTEIN MG189-RELATED-RELATED"/>
    <property type="match status" value="1"/>
</dbReference>
<comment type="caution">
    <text evidence="9">The sequence shown here is derived from an EMBL/GenBank/DDBJ whole genome shotgun (WGS) entry which is preliminary data.</text>
</comment>
<evidence type="ECO:0000256" key="1">
    <source>
        <dbReference type="ARBA" id="ARBA00004651"/>
    </source>
</evidence>
<keyword evidence="3" id="KW-1003">Cell membrane</keyword>
<reference evidence="9 10" key="1">
    <citation type="submission" date="2017-07" db="EMBL/GenBank/DDBJ databases">
        <title>Isolation and whole genome analysis of endospore-forming bacteria from heroin.</title>
        <authorList>
            <person name="Kalinowski J."/>
            <person name="Ahrens B."/>
            <person name="Al-Dilaimi A."/>
            <person name="Winkler A."/>
            <person name="Wibberg D."/>
            <person name="Schleenbecker U."/>
            <person name="Ruckert C."/>
            <person name="Wolfel R."/>
            <person name="Grass G."/>
        </authorList>
    </citation>
    <scope>NUCLEOTIDE SEQUENCE [LARGE SCALE GENOMIC DNA]</scope>
    <source>
        <strain evidence="9 10">7517-1</strain>
    </source>
</reference>
<name>A0ABX4GUG1_9BACI</name>
<feature type="transmembrane region" description="Helical" evidence="7">
    <location>
        <begin position="69"/>
        <end position="93"/>
    </location>
</feature>
<feature type="transmembrane region" description="Helical" evidence="7">
    <location>
        <begin position="240"/>
        <end position="259"/>
    </location>
</feature>
<sequence>MRKEALSKGTIYILLSLGAILMLLPFVWMISTSLKAPNEVMAMPPVWIPSEWQFGNYSEASESAPFGTYFFNSIVVTVLTTIGELLTTILAAYAFSRINFYGKGIVFAVLLGTMMVPGEMLLIPNFVTVSNLGWIDSYEGLIVPWIASIFSIFLLRQYFFSVPQELSYAAKVDGCSDFKFLWYVMVPLAKPALITIALLKIIGSWNAFLWPLIVTNSQELRTLPVGLSAFTTEAGIKYELLMAASTMVILPMLLLFFVMQKYVISGVARSGLKG</sequence>
<protein>
    <submittedName>
        <fullName evidence="9">ABC transporter permease</fullName>
    </submittedName>
</protein>
<feature type="transmembrane region" description="Helical" evidence="7">
    <location>
        <begin position="12"/>
        <end position="31"/>
    </location>
</feature>
<dbReference type="RefSeq" id="WP_095220487.1">
    <property type="nucleotide sequence ID" value="NZ_NPBJ01000037.1"/>
</dbReference>
<accession>A0ABX4GUG1</accession>
<evidence type="ECO:0000313" key="9">
    <source>
        <dbReference type="EMBL" id="PAD98514.1"/>
    </source>
</evidence>
<evidence type="ECO:0000256" key="5">
    <source>
        <dbReference type="ARBA" id="ARBA00022989"/>
    </source>
</evidence>
<keyword evidence="4 7" id="KW-0812">Transmembrane</keyword>
<proteinExistence type="inferred from homology"/>
<dbReference type="EMBL" id="NPBJ01000037">
    <property type="protein sequence ID" value="PAD98514.1"/>
    <property type="molecule type" value="Genomic_DNA"/>
</dbReference>
<keyword evidence="5 7" id="KW-1133">Transmembrane helix</keyword>
<feature type="transmembrane region" description="Helical" evidence="7">
    <location>
        <begin position="141"/>
        <end position="159"/>
    </location>
</feature>
<feature type="domain" description="ABC transmembrane type-1" evidence="8">
    <location>
        <begin position="70"/>
        <end position="259"/>
    </location>
</feature>
<dbReference type="PROSITE" id="PS50928">
    <property type="entry name" value="ABC_TM1"/>
    <property type="match status" value="1"/>
</dbReference>
<comment type="subcellular location">
    <subcellularLocation>
        <location evidence="1 7">Cell membrane</location>
        <topology evidence="1 7">Multi-pass membrane protein</topology>
    </subcellularLocation>
</comment>
<dbReference type="PANTHER" id="PTHR43744:SF12">
    <property type="entry name" value="ABC TRANSPORTER PERMEASE PROTEIN MG189-RELATED"/>
    <property type="match status" value="1"/>
</dbReference>
<feature type="transmembrane region" description="Helical" evidence="7">
    <location>
        <begin position="105"/>
        <end position="129"/>
    </location>
</feature>
<keyword evidence="2 7" id="KW-0813">Transport</keyword>
<dbReference type="InterPro" id="IPR035906">
    <property type="entry name" value="MetI-like_sf"/>
</dbReference>
<evidence type="ECO:0000256" key="7">
    <source>
        <dbReference type="RuleBase" id="RU363032"/>
    </source>
</evidence>
<gene>
    <name evidence="9" type="ORF">CHH48_17150</name>
</gene>
<keyword evidence="10" id="KW-1185">Reference proteome</keyword>
<keyword evidence="6 7" id="KW-0472">Membrane</keyword>
<evidence type="ECO:0000256" key="6">
    <source>
        <dbReference type="ARBA" id="ARBA00023136"/>
    </source>
</evidence>
<feature type="transmembrane region" description="Helical" evidence="7">
    <location>
        <begin position="180"/>
        <end position="202"/>
    </location>
</feature>
<dbReference type="Proteomes" id="UP000216852">
    <property type="component" value="Unassembled WGS sequence"/>
</dbReference>
<dbReference type="InterPro" id="IPR000515">
    <property type="entry name" value="MetI-like"/>
</dbReference>
<evidence type="ECO:0000256" key="4">
    <source>
        <dbReference type="ARBA" id="ARBA00022692"/>
    </source>
</evidence>
<evidence type="ECO:0000256" key="2">
    <source>
        <dbReference type="ARBA" id="ARBA00022448"/>
    </source>
</evidence>
<dbReference type="SUPFAM" id="SSF161098">
    <property type="entry name" value="MetI-like"/>
    <property type="match status" value="1"/>
</dbReference>
<evidence type="ECO:0000256" key="3">
    <source>
        <dbReference type="ARBA" id="ARBA00022475"/>
    </source>
</evidence>
<dbReference type="Pfam" id="PF00528">
    <property type="entry name" value="BPD_transp_1"/>
    <property type="match status" value="1"/>
</dbReference>
<evidence type="ECO:0000313" key="10">
    <source>
        <dbReference type="Proteomes" id="UP000216852"/>
    </source>
</evidence>
<dbReference type="CDD" id="cd06261">
    <property type="entry name" value="TM_PBP2"/>
    <property type="match status" value="1"/>
</dbReference>
<dbReference type="Gene3D" id="1.10.3720.10">
    <property type="entry name" value="MetI-like"/>
    <property type="match status" value="1"/>
</dbReference>
<comment type="similarity">
    <text evidence="7">Belongs to the binding-protein-dependent transport system permease family.</text>
</comment>
<organism evidence="9 10">
    <name type="scientific">Terribacillus saccharophilus</name>
    <dbReference type="NCBI Taxonomy" id="361277"/>
    <lineage>
        <taxon>Bacteria</taxon>
        <taxon>Bacillati</taxon>
        <taxon>Bacillota</taxon>
        <taxon>Bacilli</taxon>
        <taxon>Bacillales</taxon>
        <taxon>Bacillaceae</taxon>
        <taxon>Terribacillus</taxon>
    </lineage>
</organism>